<reference evidence="4" key="1">
    <citation type="submission" date="2020-06" db="EMBL/GenBank/DDBJ databases">
        <title>Legume-microbial interactions unlock mineral nutrients during tropical forest succession.</title>
        <authorList>
            <person name="Epihov D.Z."/>
        </authorList>
    </citation>
    <scope>NUCLEOTIDE SEQUENCE [LARGE SCALE GENOMIC DNA]</scope>
    <source>
        <strain evidence="4">Pan2503</strain>
    </source>
</reference>
<dbReference type="AlphaFoldDB" id="A0A7V8NNC2"/>
<dbReference type="InterPro" id="IPR013325">
    <property type="entry name" value="RNA_pol_sigma_r2"/>
</dbReference>
<dbReference type="EMBL" id="JACDQQ010000582">
    <property type="protein sequence ID" value="MBA0084506.1"/>
    <property type="molecule type" value="Genomic_DNA"/>
</dbReference>
<dbReference type="InterPro" id="IPR013324">
    <property type="entry name" value="RNA_pol_sigma_r3/r4-like"/>
</dbReference>
<dbReference type="InterPro" id="IPR014284">
    <property type="entry name" value="RNA_pol_sigma-70_dom"/>
</dbReference>
<feature type="domain" description="RNA polymerase sigma-70 region 2" evidence="1">
    <location>
        <begin position="8"/>
        <end position="76"/>
    </location>
</feature>
<protein>
    <submittedName>
        <fullName evidence="4">Sigma-70 family RNA polymerase sigma factor</fullName>
    </submittedName>
</protein>
<dbReference type="GO" id="GO:0006352">
    <property type="term" value="P:DNA-templated transcription initiation"/>
    <property type="evidence" value="ECO:0007669"/>
    <property type="project" value="InterPro"/>
</dbReference>
<sequence>MMEPSDHLFRRESGRMVATLTRIFGVHNLAMAEDVVQDAFCRALEVWKFHGVPENPSAWLMATAKNRALDILRRERTARTFAPELGRMLDSEWTLAPTVEELFGEPAIHDGQLRMMFSCCHPRLPEEAQVALMLHILCGFSVDELAGAFVSSHAAIEKRISRAKKVLAGSKRLFDVSGQSGLSGRLPAVQRALYLLFNEGYHGASAESAVRAELCREAMRLTALLLDHALTATPATRALSALMCFHAARLPARVDAAGDLRPLFEQDRSRWDVNLIAEGQTQLDLSATGPELTEYHAEAAIAWVHTTAHGFEATDWRMIVSLYDQLMAVHPSPVVALNRAIAIAQREGPQRGLEEIRAIANSDRLAGYPFYHAALGEFEFRSGRHAVAREHFLNALAFVRNPMGRRFIEQRMGACKVGSPAG</sequence>
<dbReference type="PANTHER" id="PTHR47756">
    <property type="entry name" value="BLL6612 PROTEIN-RELATED"/>
    <property type="match status" value="1"/>
</dbReference>
<dbReference type="SUPFAM" id="SSF88946">
    <property type="entry name" value="Sigma2 domain of RNA polymerase sigma factors"/>
    <property type="match status" value="1"/>
</dbReference>
<dbReference type="Proteomes" id="UP000567293">
    <property type="component" value="Unassembled WGS sequence"/>
</dbReference>
<evidence type="ECO:0000313" key="4">
    <source>
        <dbReference type="EMBL" id="MBA0084506.1"/>
    </source>
</evidence>
<dbReference type="InterPro" id="IPR046531">
    <property type="entry name" value="DUF6596"/>
</dbReference>
<comment type="caution">
    <text evidence="4">The sequence shown here is derived from an EMBL/GenBank/DDBJ whole genome shotgun (WGS) entry which is preliminary data.</text>
</comment>
<dbReference type="SUPFAM" id="SSF88659">
    <property type="entry name" value="Sigma3 and sigma4 domains of RNA polymerase sigma factors"/>
    <property type="match status" value="1"/>
</dbReference>
<feature type="domain" description="RNA polymerase sigma factor 70 region 4 type 2" evidence="2">
    <location>
        <begin position="115"/>
        <end position="165"/>
    </location>
</feature>
<dbReference type="Pfam" id="PF04542">
    <property type="entry name" value="Sigma70_r2"/>
    <property type="match status" value="1"/>
</dbReference>
<evidence type="ECO:0000259" key="1">
    <source>
        <dbReference type="Pfam" id="PF04542"/>
    </source>
</evidence>
<dbReference type="Pfam" id="PF08281">
    <property type="entry name" value="Sigma70_r4_2"/>
    <property type="match status" value="1"/>
</dbReference>
<dbReference type="InterPro" id="IPR007627">
    <property type="entry name" value="RNA_pol_sigma70_r2"/>
</dbReference>
<gene>
    <name evidence="4" type="ORF">HRJ53_05885</name>
</gene>
<dbReference type="PANTHER" id="PTHR47756:SF2">
    <property type="entry name" value="BLL6612 PROTEIN"/>
    <property type="match status" value="1"/>
</dbReference>
<dbReference type="GO" id="GO:0003677">
    <property type="term" value="F:DNA binding"/>
    <property type="evidence" value="ECO:0007669"/>
    <property type="project" value="InterPro"/>
</dbReference>
<feature type="domain" description="DUF6596" evidence="3">
    <location>
        <begin position="185"/>
        <end position="286"/>
    </location>
</feature>
<dbReference type="InterPro" id="IPR013249">
    <property type="entry name" value="RNA_pol_sigma70_r4_t2"/>
</dbReference>
<dbReference type="Gene3D" id="1.10.1740.10">
    <property type="match status" value="1"/>
</dbReference>
<evidence type="ECO:0000313" key="5">
    <source>
        <dbReference type="Proteomes" id="UP000567293"/>
    </source>
</evidence>
<dbReference type="NCBIfam" id="TIGR02937">
    <property type="entry name" value="sigma70-ECF"/>
    <property type="match status" value="1"/>
</dbReference>
<evidence type="ECO:0000259" key="2">
    <source>
        <dbReference type="Pfam" id="PF08281"/>
    </source>
</evidence>
<organism evidence="4 5">
    <name type="scientific">Candidatus Acidiferrum panamense</name>
    <dbReference type="NCBI Taxonomy" id="2741543"/>
    <lineage>
        <taxon>Bacteria</taxon>
        <taxon>Pseudomonadati</taxon>
        <taxon>Acidobacteriota</taxon>
        <taxon>Terriglobia</taxon>
        <taxon>Candidatus Acidiferrales</taxon>
        <taxon>Candidatus Acidiferrum</taxon>
    </lineage>
</organism>
<keyword evidence="5" id="KW-1185">Reference proteome</keyword>
<proteinExistence type="predicted"/>
<name>A0A7V8NNC2_9BACT</name>
<accession>A0A7V8NNC2</accession>
<dbReference type="GO" id="GO:0016987">
    <property type="term" value="F:sigma factor activity"/>
    <property type="evidence" value="ECO:0007669"/>
    <property type="project" value="InterPro"/>
</dbReference>
<dbReference type="Pfam" id="PF20239">
    <property type="entry name" value="DUF6596"/>
    <property type="match status" value="1"/>
</dbReference>
<evidence type="ECO:0000259" key="3">
    <source>
        <dbReference type="Pfam" id="PF20239"/>
    </source>
</evidence>